<feature type="compositionally biased region" description="Low complexity" evidence="3">
    <location>
        <begin position="30"/>
        <end position="41"/>
    </location>
</feature>
<dbReference type="Gene3D" id="1.10.443.10">
    <property type="entry name" value="Intergrase catalytic core"/>
    <property type="match status" value="1"/>
</dbReference>
<reference evidence="5" key="1">
    <citation type="journal article" date="2014" name="Nat. Commun.">
        <title>Multiple recent horizontal transfers of a large genomic region in cheese making fungi.</title>
        <authorList>
            <person name="Cheeseman K."/>
            <person name="Ropars J."/>
            <person name="Renault P."/>
            <person name="Dupont J."/>
            <person name="Gouzy J."/>
            <person name="Branca A."/>
            <person name="Abraham A.L."/>
            <person name="Ceppi M."/>
            <person name="Conseiller E."/>
            <person name="Debuchy R."/>
            <person name="Malagnac F."/>
            <person name="Goarin A."/>
            <person name="Silar P."/>
            <person name="Lacoste S."/>
            <person name="Sallet E."/>
            <person name="Bensimon A."/>
            <person name="Giraud T."/>
            <person name="Brygoo Y."/>
        </authorList>
    </citation>
    <scope>NUCLEOTIDE SEQUENCE [LARGE SCALE GENOMIC DNA]</scope>
    <source>
        <strain evidence="5">FM164</strain>
    </source>
</reference>
<dbReference type="GO" id="GO:0003677">
    <property type="term" value="F:DNA binding"/>
    <property type="evidence" value="ECO:0007669"/>
    <property type="project" value="InterPro"/>
</dbReference>
<dbReference type="GO" id="GO:0006310">
    <property type="term" value="P:DNA recombination"/>
    <property type="evidence" value="ECO:0007669"/>
    <property type="project" value="UniProtKB-KW"/>
</dbReference>
<evidence type="ECO:0000256" key="3">
    <source>
        <dbReference type="SAM" id="MobiDB-lite"/>
    </source>
</evidence>
<evidence type="ECO:0000313" key="5">
    <source>
        <dbReference type="EMBL" id="CDM29931.1"/>
    </source>
</evidence>
<feature type="domain" description="C2H2-type" evidence="4">
    <location>
        <begin position="624"/>
        <end position="647"/>
    </location>
</feature>
<dbReference type="PROSITE" id="PS00028">
    <property type="entry name" value="ZINC_FINGER_C2H2_1"/>
    <property type="match status" value="1"/>
</dbReference>
<proteinExistence type="predicted"/>
<dbReference type="EMBL" id="HG792016">
    <property type="protein sequence ID" value="CDM29931.1"/>
    <property type="molecule type" value="Genomic_DNA"/>
</dbReference>
<dbReference type="InterPro" id="IPR013762">
    <property type="entry name" value="Integrase-like_cat_sf"/>
</dbReference>
<evidence type="ECO:0000256" key="2">
    <source>
        <dbReference type="SAM" id="Coils"/>
    </source>
</evidence>
<protein>
    <submittedName>
        <fullName evidence="5">Zinc finger, C2H2</fullName>
    </submittedName>
</protein>
<dbReference type="OMA" id="HGDVTKH"/>
<dbReference type="InterPro" id="IPR013087">
    <property type="entry name" value="Znf_C2H2_type"/>
</dbReference>
<sequence>MSFDGSVPSNESDTTPGHSEVFSDHASDTDSSTEPSVFDSSSESEDESEDELVSEEEEEQLPPEYYLHEAESLDDQFCKGTKRDPVECLFWLSNTEETWHLIYKAEVGHGVSKDVHIKIRDVLAIVVTEKSLSLKGRPKVTMYVEDVAEFTRVVLSTTEMTFPYGWYRIQLLLFCQLAAITGNRPGALLKLRFQDLKLTLVRDPNDGRPRLFIYLRPEFTKTFLGGKESNTFPIPEIIFDPTLVLSPHVFLLGMLFRIGAFKSLSKDGPVMDCPEKLYCLRVLHGLSEQELKLKDEILDQNVFCQALREPGGIRIAPEEKLTKGWLSYRMKRGGEIIGFAEVAKPYCLRYSAAKAFNDSPDMSNELQNVILQHASIDTFIRHYSKRTYENTRAALQREFGDKLSGENFPHSRMIRKRRKAQEKRVKRLQQKFDHIDKQNHLIHENLERYKNEQPVVDSERQLSGKVINKEVLVELERTGYMTPQHITLIDTVLTMPGTTIEKEYERRIAVINAVIAVCDTEEVTPSRSCIARKRSADASDMLPTAPLPKRQNSTPSAKSDDAFSKAIASVYVKSPEERPTIYFICLSTPRLPQSERLRMYKNSGSLSRHFVSKHIKPFSNDMRCECSICGEKLESKSMLLNHAERVHGTVSRSSKTALGLT</sequence>
<dbReference type="AlphaFoldDB" id="W6Q1S5"/>
<dbReference type="STRING" id="1365484.W6Q1S5"/>
<dbReference type="InterPro" id="IPR011010">
    <property type="entry name" value="DNA_brk_join_enz"/>
</dbReference>
<dbReference type="PANTHER" id="PTHR37535">
    <property type="entry name" value="FLUG DOMAIN PROTEIN"/>
    <property type="match status" value="1"/>
</dbReference>
<dbReference type="SUPFAM" id="SSF56349">
    <property type="entry name" value="DNA breaking-rejoining enzymes"/>
    <property type="match status" value="1"/>
</dbReference>
<organism evidence="5 6">
    <name type="scientific">Penicillium roqueforti (strain FM164)</name>
    <dbReference type="NCBI Taxonomy" id="1365484"/>
    <lineage>
        <taxon>Eukaryota</taxon>
        <taxon>Fungi</taxon>
        <taxon>Dikarya</taxon>
        <taxon>Ascomycota</taxon>
        <taxon>Pezizomycotina</taxon>
        <taxon>Eurotiomycetes</taxon>
        <taxon>Eurotiomycetidae</taxon>
        <taxon>Eurotiales</taxon>
        <taxon>Aspergillaceae</taxon>
        <taxon>Penicillium</taxon>
    </lineage>
</organism>
<evidence type="ECO:0000313" key="6">
    <source>
        <dbReference type="Proteomes" id="UP000030686"/>
    </source>
</evidence>
<dbReference type="PANTHER" id="PTHR37535:SF2">
    <property type="entry name" value="FINGER DOMAIN PROTEIN, PUTATIVE (AFU_ORTHOLOGUE AFUA_6G09300)-RELATED"/>
    <property type="match status" value="1"/>
</dbReference>
<evidence type="ECO:0000259" key="4">
    <source>
        <dbReference type="PROSITE" id="PS00028"/>
    </source>
</evidence>
<feature type="region of interest" description="Disordered" evidence="3">
    <location>
        <begin position="540"/>
        <end position="560"/>
    </location>
</feature>
<feature type="compositionally biased region" description="Acidic residues" evidence="3">
    <location>
        <begin position="42"/>
        <end position="61"/>
    </location>
</feature>
<keyword evidence="6" id="KW-1185">Reference proteome</keyword>
<keyword evidence="2" id="KW-0175">Coiled coil</keyword>
<feature type="region of interest" description="Disordered" evidence="3">
    <location>
        <begin position="1"/>
        <end position="61"/>
    </location>
</feature>
<gene>
    <name evidence="5" type="ORF">PROQFM164_S02g000080</name>
</gene>
<feature type="coiled-coil region" evidence="2">
    <location>
        <begin position="411"/>
        <end position="438"/>
    </location>
</feature>
<keyword evidence="1" id="KW-0233">DNA recombination</keyword>
<dbReference type="GO" id="GO:0015074">
    <property type="term" value="P:DNA integration"/>
    <property type="evidence" value="ECO:0007669"/>
    <property type="project" value="InterPro"/>
</dbReference>
<feature type="compositionally biased region" description="Polar residues" evidence="3">
    <location>
        <begin position="7"/>
        <end position="17"/>
    </location>
</feature>
<name>W6Q1S5_PENRF</name>
<dbReference type="Pfam" id="PF11917">
    <property type="entry name" value="DUF3435"/>
    <property type="match status" value="2"/>
</dbReference>
<accession>W6Q1S5</accession>
<dbReference type="InterPro" id="IPR021842">
    <property type="entry name" value="DUF3435"/>
</dbReference>
<dbReference type="Proteomes" id="UP000030686">
    <property type="component" value="Unassembled WGS sequence"/>
</dbReference>
<dbReference type="OrthoDB" id="3544487at2759"/>
<evidence type="ECO:0000256" key="1">
    <source>
        <dbReference type="ARBA" id="ARBA00023172"/>
    </source>
</evidence>